<dbReference type="InterPro" id="IPR015377">
    <property type="entry name" value="Fumarylacetoacetase_N"/>
</dbReference>
<feature type="binding site" evidence="13">
    <location>
        <position position="240"/>
    </location>
    <ligand>
        <name>Mg(2+)</name>
        <dbReference type="ChEBI" id="CHEBI:18420"/>
    </ligand>
</feature>
<dbReference type="GO" id="GO:0004334">
    <property type="term" value="F:fumarylacetoacetase activity"/>
    <property type="evidence" value="ECO:0007669"/>
    <property type="project" value="UniProtKB-EC"/>
</dbReference>
<evidence type="ECO:0000256" key="5">
    <source>
        <dbReference type="ARBA" id="ARBA00022723"/>
    </source>
</evidence>
<organism evidence="16 17">
    <name type="scientific">Micromonospora echinospora</name>
    <name type="common">Micromonospora purpurea</name>
    <dbReference type="NCBI Taxonomy" id="1877"/>
    <lineage>
        <taxon>Bacteria</taxon>
        <taxon>Bacillati</taxon>
        <taxon>Actinomycetota</taxon>
        <taxon>Actinomycetes</taxon>
        <taxon>Micromonosporales</taxon>
        <taxon>Micromonosporaceae</taxon>
        <taxon>Micromonospora</taxon>
    </lineage>
</organism>
<evidence type="ECO:0000256" key="8">
    <source>
        <dbReference type="ARBA" id="ARBA00022842"/>
    </source>
</evidence>
<proteinExistence type="predicted"/>
<evidence type="ECO:0000313" key="17">
    <source>
        <dbReference type="Proteomes" id="UP000198253"/>
    </source>
</evidence>
<evidence type="ECO:0000313" key="16">
    <source>
        <dbReference type="EMBL" id="SCE99827.1"/>
    </source>
</evidence>
<evidence type="ECO:0000256" key="6">
    <source>
        <dbReference type="ARBA" id="ARBA00022801"/>
    </source>
</evidence>
<dbReference type="OrthoDB" id="3766879at2"/>
<feature type="binding site" evidence="13">
    <location>
        <position position="188"/>
    </location>
    <ligand>
        <name>Ca(2+)</name>
        <dbReference type="ChEBI" id="CHEBI:29108"/>
    </ligand>
</feature>
<sequence>MSWVTGAAGSPYGVTNLPYGVFRHGGREPRIGVRVADLVLDLTGAEEAGLVLAAGAFGRPTLNDFMALGRPQWTAVRQRLVELLTDPQHRPAVEPLLVPLAEVEMALPFEVADYVDFYSSEHHASNVGQIFRPGQPPLLPNWKHLPVGYHGRAGTVVVSGTPVVRPCGQRAADGPVFGPSVRLDIEAEVGFVVGVGSPLGHRVSADDLTDHVFGVVLVNDWSARDIQAWEYQPLGPFLGKSFATSISAWVTPLDALADAFVPAPEQDPTVLDYLRDVPHRGLDLRLTVEWNGERVSEPPFAGMYWTPAQQLAHLTVNGASLRTGDLYASGTVSGPERGQAGSFLELTWGGSEPVRVGDGTRTFLEDGDTVTVTATAPGPDGTVIALGEVTGTILPAT</sequence>
<dbReference type="FunFam" id="3.90.850.10:FF:000011">
    <property type="entry name" value="Fumarylacetoacetase"/>
    <property type="match status" value="1"/>
</dbReference>
<feature type="domain" description="Fumarylacetoacetase-like C-terminal" evidence="14">
    <location>
        <begin position="116"/>
        <end position="376"/>
    </location>
</feature>
<feature type="domain" description="Fumarylacetoacetase N-terminal" evidence="15">
    <location>
        <begin position="16"/>
        <end position="108"/>
    </location>
</feature>
<feature type="active site" description="Proton acceptor" evidence="11">
    <location>
        <position position="123"/>
    </location>
</feature>
<evidence type="ECO:0000256" key="9">
    <source>
        <dbReference type="ARBA" id="ARBA00022878"/>
    </source>
</evidence>
<evidence type="ECO:0000256" key="13">
    <source>
        <dbReference type="PIRSR" id="PIRSR605959-3"/>
    </source>
</evidence>
<evidence type="ECO:0000259" key="14">
    <source>
        <dbReference type="Pfam" id="PF01557"/>
    </source>
</evidence>
<feature type="binding site" evidence="12">
    <location>
        <position position="331"/>
    </location>
    <ligand>
        <name>substrate</name>
    </ligand>
</feature>
<evidence type="ECO:0000256" key="4">
    <source>
        <dbReference type="ARBA" id="ARBA00012094"/>
    </source>
</evidence>
<feature type="binding site" evidence="13">
    <location>
        <position position="116"/>
    </location>
    <ligand>
        <name>Ca(2+)</name>
        <dbReference type="ChEBI" id="CHEBI:29108"/>
    </ligand>
</feature>
<keyword evidence="7 13" id="KW-0106">Calcium</keyword>
<keyword evidence="6 16" id="KW-0378">Hydrolase</keyword>
<dbReference type="Gene3D" id="2.30.30.230">
    <property type="entry name" value="Fumarylacetoacetase, N-terminal domain"/>
    <property type="match status" value="1"/>
</dbReference>
<dbReference type="GO" id="GO:0006559">
    <property type="term" value="P:L-phenylalanine catabolic process"/>
    <property type="evidence" value="ECO:0007669"/>
    <property type="project" value="UniProtKB-UniPathway"/>
</dbReference>
<feature type="binding site" evidence="13">
    <location>
        <position position="186"/>
    </location>
    <ligand>
        <name>Ca(2+)</name>
        <dbReference type="ChEBI" id="CHEBI:29108"/>
    </ligand>
</feature>
<dbReference type="EMBL" id="LT607413">
    <property type="protein sequence ID" value="SCE99827.1"/>
    <property type="molecule type" value="Genomic_DNA"/>
</dbReference>
<evidence type="ECO:0000256" key="1">
    <source>
        <dbReference type="ARBA" id="ARBA00001913"/>
    </source>
</evidence>
<evidence type="ECO:0000256" key="7">
    <source>
        <dbReference type="ARBA" id="ARBA00022837"/>
    </source>
</evidence>
<dbReference type="InterPro" id="IPR036663">
    <property type="entry name" value="Fumarylacetoacetase_C_sf"/>
</dbReference>
<keyword evidence="9" id="KW-0828">Tyrosine catabolism</keyword>
<dbReference type="RefSeq" id="WP_088981788.1">
    <property type="nucleotide sequence ID" value="NZ_LT607413.1"/>
</dbReference>
<evidence type="ECO:0000256" key="11">
    <source>
        <dbReference type="PIRSR" id="PIRSR605959-1"/>
    </source>
</evidence>
<feature type="binding site" evidence="13">
    <location>
        <position position="220"/>
    </location>
    <ligand>
        <name>Ca(2+)</name>
        <dbReference type="ChEBI" id="CHEBI:29108"/>
    </ligand>
</feature>
<reference evidence="17" key="1">
    <citation type="submission" date="2016-06" db="EMBL/GenBank/DDBJ databases">
        <authorList>
            <person name="Varghese N."/>
            <person name="Submissions Spin"/>
        </authorList>
    </citation>
    <scope>NUCLEOTIDE SEQUENCE [LARGE SCALE GENOMIC DNA]</scope>
    <source>
        <strain evidence="17">DSM 43816</strain>
    </source>
</reference>
<evidence type="ECO:0000256" key="3">
    <source>
        <dbReference type="ARBA" id="ARBA00004782"/>
    </source>
</evidence>
<evidence type="ECO:0000256" key="12">
    <source>
        <dbReference type="PIRSR" id="PIRSR605959-2"/>
    </source>
</evidence>
<dbReference type="UniPathway" id="UPA00139">
    <property type="reaction ID" value="UER00341"/>
</dbReference>
<dbReference type="PANTHER" id="PTHR43069">
    <property type="entry name" value="FUMARYLACETOACETASE"/>
    <property type="match status" value="1"/>
</dbReference>
<dbReference type="GO" id="GO:0006572">
    <property type="term" value="P:L-tyrosine catabolic process"/>
    <property type="evidence" value="ECO:0007669"/>
    <property type="project" value="UniProtKB-KW"/>
</dbReference>
<dbReference type="EC" id="3.7.1.2" evidence="4"/>
<feature type="binding site" evidence="12">
    <location>
        <position position="132"/>
    </location>
    <ligand>
        <name>substrate</name>
    </ligand>
</feature>
<evidence type="ECO:0000256" key="10">
    <source>
        <dbReference type="ARBA" id="ARBA00023232"/>
    </source>
</evidence>
<evidence type="ECO:0000259" key="15">
    <source>
        <dbReference type="Pfam" id="PF09298"/>
    </source>
</evidence>
<dbReference type="Pfam" id="PF09298">
    <property type="entry name" value="FAA_hydrolase_N"/>
    <property type="match status" value="1"/>
</dbReference>
<comment type="cofactor">
    <cofactor evidence="2 13">
        <name>Mg(2+)</name>
        <dbReference type="ChEBI" id="CHEBI:18420"/>
    </cofactor>
</comment>
<dbReference type="Pfam" id="PF01557">
    <property type="entry name" value="FAA_hydrolase"/>
    <property type="match status" value="1"/>
</dbReference>
<dbReference type="InterPro" id="IPR036462">
    <property type="entry name" value="Fumarylacetoacetase_N_sf"/>
</dbReference>
<dbReference type="AlphaFoldDB" id="A0A1C4WUA4"/>
<dbReference type="GO" id="GO:1902000">
    <property type="term" value="P:homogentisate catabolic process"/>
    <property type="evidence" value="ECO:0007669"/>
    <property type="project" value="TreeGrafter"/>
</dbReference>
<keyword evidence="5 13" id="KW-0479">Metal-binding</keyword>
<protein>
    <recommendedName>
        <fullName evidence="4">fumarylacetoacetase</fullName>
        <ecNumber evidence="4">3.7.1.2</ecNumber>
    </recommendedName>
</protein>
<evidence type="ECO:0000256" key="2">
    <source>
        <dbReference type="ARBA" id="ARBA00001946"/>
    </source>
</evidence>
<comment type="cofactor">
    <cofactor evidence="1 13">
        <name>Ca(2+)</name>
        <dbReference type="ChEBI" id="CHEBI:29108"/>
    </cofactor>
</comment>
<dbReference type="Gene3D" id="3.90.850.10">
    <property type="entry name" value="Fumarylacetoacetase-like, C-terminal domain"/>
    <property type="match status" value="1"/>
</dbReference>
<gene>
    <name evidence="16" type="ORF">GA0070618_2504</name>
</gene>
<feature type="binding site" evidence="12">
    <location>
        <position position="231"/>
    </location>
    <ligand>
        <name>substrate</name>
    </ligand>
</feature>
<comment type="pathway">
    <text evidence="3">Amino-acid degradation; L-phenylalanine degradation; acetoacetate and fumarate from L-phenylalanine: step 6/6.</text>
</comment>
<dbReference type="Proteomes" id="UP000198253">
    <property type="component" value="Chromosome I"/>
</dbReference>
<feature type="binding site" evidence="13">
    <location>
        <position position="244"/>
    </location>
    <ligand>
        <name>Mg(2+)</name>
        <dbReference type="ChEBI" id="CHEBI:18420"/>
    </ligand>
</feature>
<dbReference type="SUPFAM" id="SSF56529">
    <property type="entry name" value="FAH"/>
    <property type="match status" value="1"/>
</dbReference>
<feature type="binding site" evidence="12">
    <location>
        <position position="118"/>
    </location>
    <ligand>
        <name>substrate</name>
    </ligand>
</feature>
<feature type="binding site" evidence="13">
    <location>
        <position position="220"/>
    </location>
    <ligand>
        <name>Mg(2+)</name>
        <dbReference type="ChEBI" id="CHEBI:18420"/>
    </ligand>
</feature>
<feature type="binding site" evidence="12">
    <location>
        <position position="227"/>
    </location>
    <ligand>
        <name>substrate</name>
    </ligand>
</feature>
<dbReference type="GO" id="GO:0046872">
    <property type="term" value="F:metal ion binding"/>
    <property type="evidence" value="ECO:0007669"/>
    <property type="project" value="UniProtKB-KW"/>
</dbReference>
<accession>A0A1C4WUA4</accession>
<dbReference type="InterPro" id="IPR005959">
    <property type="entry name" value="Fumarylacetoacetase"/>
</dbReference>
<keyword evidence="8 13" id="KW-0460">Magnesium</keyword>
<dbReference type="InterPro" id="IPR011234">
    <property type="entry name" value="Fumarylacetoacetase-like_C"/>
</dbReference>
<dbReference type="NCBIfam" id="TIGR01266">
    <property type="entry name" value="fum_ac_acetase"/>
    <property type="match status" value="1"/>
</dbReference>
<keyword evidence="17" id="KW-1185">Reference proteome</keyword>
<dbReference type="InParanoid" id="A0A1C4WUA4"/>
<dbReference type="PANTHER" id="PTHR43069:SF2">
    <property type="entry name" value="FUMARYLACETOACETASE"/>
    <property type="match status" value="1"/>
</dbReference>
<dbReference type="SUPFAM" id="SSF63433">
    <property type="entry name" value="Fumarylacetoacetate hydrolase, FAH, N-terminal domain"/>
    <property type="match status" value="1"/>
</dbReference>
<name>A0A1C4WUA4_MICEC</name>
<keyword evidence="10" id="KW-0585">Phenylalanine catabolism</keyword>